<sequence length="82" mass="9217">MLKAGRPAAVAQSRPVAVSEFLKRNRQPGMIRPWVVSGILLCLIDLTNVVRVQLRSEMFEQWIVTCSVDSDCPQAEFSPPIY</sequence>
<dbReference type="Proteomes" id="UP000024635">
    <property type="component" value="Unassembled WGS sequence"/>
</dbReference>
<accession>A0A016SV71</accession>
<comment type="caution">
    <text evidence="1">The sequence shown here is derived from an EMBL/GenBank/DDBJ whole genome shotgun (WGS) entry which is preliminary data.</text>
</comment>
<name>A0A016SV71_9BILA</name>
<keyword evidence="2" id="KW-1185">Reference proteome</keyword>
<dbReference type="AlphaFoldDB" id="A0A016SV71"/>
<dbReference type="EMBL" id="JARK01001506">
    <property type="protein sequence ID" value="EYB94578.1"/>
    <property type="molecule type" value="Genomic_DNA"/>
</dbReference>
<evidence type="ECO:0000313" key="2">
    <source>
        <dbReference type="Proteomes" id="UP000024635"/>
    </source>
</evidence>
<proteinExistence type="predicted"/>
<gene>
    <name evidence="1" type="primary">Acey_s0170.g270</name>
    <name evidence="1" type="ORF">Y032_0170g270</name>
</gene>
<reference evidence="2" key="1">
    <citation type="journal article" date="2015" name="Nat. Genet.">
        <title>The genome and transcriptome of the zoonotic hookworm Ancylostoma ceylanicum identify infection-specific gene families.</title>
        <authorList>
            <person name="Schwarz E.M."/>
            <person name="Hu Y."/>
            <person name="Antoshechkin I."/>
            <person name="Miller M.M."/>
            <person name="Sternberg P.W."/>
            <person name="Aroian R.V."/>
        </authorList>
    </citation>
    <scope>NUCLEOTIDE SEQUENCE</scope>
    <source>
        <strain evidence="2">HY135</strain>
    </source>
</reference>
<protein>
    <submittedName>
        <fullName evidence="1">Uncharacterized protein</fullName>
    </submittedName>
</protein>
<organism evidence="1 2">
    <name type="scientific">Ancylostoma ceylanicum</name>
    <dbReference type="NCBI Taxonomy" id="53326"/>
    <lineage>
        <taxon>Eukaryota</taxon>
        <taxon>Metazoa</taxon>
        <taxon>Ecdysozoa</taxon>
        <taxon>Nematoda</taxon>
        <taxon>Chromadorea</taxon>
        <taxon>Rhabditida</taxon>
        <taxon>Rhabditina</taxon>
        <taxon>Rhabditomorpha</taxon>
        <taxon>Strongyloidea</taxon>
        <taxon>Ancylostomatidae</taxon>
        <taxon>Ancylostomatinae</taxon>
        <taxon>Ancylostoma</taxon>
    </lineage>
</organism>
<evidence type="ECO:0000313" key="1">
    <source>
        <dbReference type="EMBL" id="EYB94578.1"/>
    </source>
</evidence>